<feature type="transmembrane region" description="Helical" evidence="1">
    <location>
        <begin position="129"/>
        <end position="148"/>
    </location>
</feature>
<protein>
    <recommendedName>
        <fullName evidence="4">DoxX family protein</fullName>
    </recommendedName>
</protein>
<accession>A0A1D7QM36</accession>
<feature type="transmembrane region" description="Helical" evidence="1">
    <location>
        <begin position="66"/>
        <end position="84"/>
    </location>
</feature>
<keyword evidence="1" id="KW-1133">Transmembrane helix</keyword>
<feature type="transmembrane region" description="Helical" evidence="1">
    <location>
        <begin position="90"/>
        <end position="109"/>
    </location>
</feature>
<dbReference type="PANTHER" id="PTHR36974:SF1">
    <property type="entry name" value="DOXX FAMILY MEMBRANE PROTEIN"/>
    <property type="match status" value="1"/>
</dbReference>
<organism evidence="2 3">
    <name type="scientific">Pedobacter steynii</name>
    <dbReference type="NCBI Taxonomy" id="430522"/>
    <lineage>
        <taxon>Bacteria</taxon>
        <taxon>Pseudomonadati</taxon>
        <taxon>Bacteroidota</taxon>
        <taxon>Sphingobacteriia</taxon>
        <taxon>Sphingobacteriales</taxon>
        <taxon>Sphingobacteriaceae</taxon>
        <taxon>Pedobacter</taxon>
    </lineage>
</organism>
<reference evidence="2 3" key="1">
    <citation type="submission" date="2016-08" db="EMBL/GenBank/DDBJ databases">
        <authorList>
            <person name="Seilhamer J.J."/>
        </authorList>
    </citation>
    <scope>NUCLEOTIDE SEQUENCE [LARGE SCALE GENOMIC DNA]</scope>
    <source>
        <strain evidence="2 3">DX4</strain>
    </source>
</reference>
<feature type="transmembrane region" description="Helical" evidence="1">
    <location>
        <begin position="33"/>
        <end position="54"/>
    </location>
</feature>
<proteinExistence type="predicted"/>
<name>A0A1D7QM36_9SPHI</name>
<dbReference type="RefSeq" id="WP_069381396.1">
    <property type="nucleotide sequence ID" value="NZ_CP017141.1"/>
</dbReference>
<evidence type="ECO:0000313" key="2">
    <source>
        <dbReference type="EMBL" id="AOM79734.1"/>
    </source>
</evidence>
<dbReference type="Proteomes" id="UP000094313">
    <property type="component" value="Chromosome"/>
</dbReference>
<evidence type="ECO:0008006" key="4">
    <source>
        <dbReference type="Google" id="ProtNLM"/>
    </source>
</evidence>
<evidence type="ECO:0000313" key="3">
    <source>
        <dbReference type="Proteomes" id="UP000094313"/>
    </source>
</evidence>
<dbReference type="PANTHER" id="PTHR36974">
    <property type="entry name" value="MEMBRANE PROTEIN-RELATED"/>
    <property type="match status" value="1"/>
</dbReference>
<gene>
    <name evidence="2" type="ORF">BFS30_22775</name>
</gene>
<dbReference type="KEGG" id="psty:BFS30_22775"/>
<sequence>MKVLVVLFVAFLCSLLIYKLANGSWNLLMAGNISLAVMMCFAASGHFVFTKGMEMMIPEFIPFKKTMVIGTGFLEIAAGIGLLFNQTRQYAAVFLIAFFVLILPANIYATIHHIDLQKGNFNGPGPAYLWFRIPMQLLLIGWAWYFGIKLAA</sequence>
<keyword evidence="3" id="KW-1185">Reference proteome</keyword>
<keyword evidence="1" id="KW-0812">Transmembrane</keyword>
<dbReference type="EMBL" id="CP017141">
    <property type="protein sequence ID" value="AOM79734.1"/>
    <property type="molecule type" value="Genomic_DNA"/>
</dbReference>
<dbReference type="AlphaFoldDB" id="A0A1D7QM36"/>
<keyword evidence="1" id="KW-0472">Membrane</keyword>
<evidence type="ECO:0000256" key="1">
    <source>
        <dbReference type="SAM" id="Phobius"/>
    </source>
</evidence>
<dbReference type="OrthoDB" id="673526at2"/>